<dbReference type="Pfam" id="PF00069">
    <property type="entry name" value="Pkinase"/>
    <property type="match status" value="1"/>
</dbReference>
<keyword evidence="2 5" id="KW-0547">Nucleotide-binding</keyword>
<organism evidence="8 9">
    <name type="scientific">Haloferula rosea</name>
    <dbReference type="NCBI Taxonomy" id="490093"/>
    <lineage>
        <taxon>Bacteria</taxon>
        <taxon>Pseudomonadati</taxon>
        <taxon>Verrucomicrobiota</taxon>
        <taxon>Verrucomicrobiia</taxon>
        <taxon>Verrucomicrobiales</taxon>
        <taxon>Verrucomicrobiaceae</taxon>
        <taxon>Haloferula</taxon>
    </lineage>
</organism>
<dbReference type="EMBL" id="JAENII010000006">
    <property type="protein sequence ID" value="MBK1827216.1"/>
    <property type="molecule type" value="Genomic_DNA"/>
</dbReference>
<keyword evidence="6" id="KW-0472">Membrane</keyword>
<dbReference type="PROSITE" id="PS00107">
    <property type="entry name" value="PROTEIN_KINASE_ATP"/>
    <property type="match status" value="1"/>
</dbReference>
<dbReference type="InterPro" id="IPR000719">
    <property type="entry name" value="Prot_kinase_dom"/>
</dbReference>
<dbReference type="InterPro" id="IPR015943">
    <property type="entry name" value="WD40/YVTN_repeat-like_dom_sf"/>
</dbReference>
<evidence type="ECO:0000313" key="9">
    <source>
        <dbReference type="Proteomes" id="UP000658278"/>
    </source>
</evidence>
<dbReference type="InterPro" id="IPR036322">
    <property type="entry name" value="WD40_repeat_dom_sf"/>
</dbReference>
<reference evidence="8" key="1">
    <citation type="submission" date="2021-01" db="EMBL/GenBank/DDBJ databases">
        <title>Modified the classification status of verrucomicrobia.</title>
        <authorList>
            <person name="Feng X."/>
        </authorList>
    </citation>
    <scope>NUCLEOTIDE SEQUENCE</scope>
    <source>
        <strain evidence="8">KCTC 22201</strain>
    </source>
</reference>
<dbReference type="InterPro" id="IPR008271">
    <property type="entry name" value="Ser/Thr_kinase_AS"/>
</dbReference>
<feature type="binding site" evidence="5">
    <location>
        <position position="47"/>
    </location>
    <ligand>
        <name>ATP</name>
        <dbReference type="ChEBI" id="CHEBI:30616"/>
    </ligand>
</feature>
<evidence type="ECO:0000256" key="6">
    <source>
        <dbReference type="SAM" id="Phobius"/>
    </source>
</evidence>
<dbReference type="CDD" id="cd14014">
    <property type="entry name" value="STKc_PknB_like"/>
    <property type="match status" value="1"/>
</dbReference>
<evidence type="ECO:0000256" key="2">
    <source>
        <dbReference type="ARBA" id="ARBA00022741"/>
    </source>
</evidence>
<dbReference type="Gene3D" id="3.30.200.20">
    <property type="entry name" value="Phosphorylase Kinase, domain 1"/>
    <property type="match status" value="1"/>
</dbReference>
<gene>
    <name evidence="8" type="ORF">JIN81_09295</name>
</gene>
<evidence type="ECO:0000313" key="8">
    <source>
        <dbReference type="EMBL" id="MBK1827216.1"/>
    </source>
</evidence>
<evidence type="ECO:0000256" key="1">
    <source>
        <dbReference type="ARBA" id="ARBA00022679"/>
    </source>
</evidence>
<accession>A0A934RDR7</accession>
<feature type="domain" description="Protein kinase" evidence="7">
    <location>
        <begin position="17"/>
        <end position="279"/>
    </location>
</feature>
<dbReference type="SMART" id="SM00320">
    <property type="entry name" value="WD40"/>
    <property type="match status" value="3"/>
</dbReference>
<dbReference type="Gene3D" id="1.10.510.10">
    <property type="entry name" value="Transferase(Phosphotransferase) domain 1"/>
    <property type="match status" value="1"/>
</dbReference>
<evidence type="ECO:0000259" key="7">
    <source>
        <dbReference type="PROSITE" id="PS50011"/>
    </source>
</evidence>
<keyword evidence="4 5" id="KW-0067">ATP-binding</keyword>
<dbReference type="SUPFAM" id="SSF56112">
    <property type="entry name" value="Protein kinase-like (PK-like)"/>
    <property type="match status" value="1"/>
</dbReference>
<dbReference type="PANTHER" id="PTHR43289:SF6">
    <property type="entry name" value="SERINE_THREONINE-PROTEIN KINASE NEKL-3"/>
    <property type="match status" value="1"/>
</dbReference>
<keyword evidence="6" id="KW-0812">Transmembrane</keyword>
<sequence>MLSLAFTESEPTDLPGIEVGERLGGGAFGDVYEAIELDAGLRRVAVKFLHPDLAAGESLARFEEESRILALLTHAHVARLLRAGRSATGRPYYLMELVEGEHFQTWARSATADERLTVLIQIADALTAAHHAGIVHRDLKPGNILVERGPEGPHARVIDFGIARALEGPATVGRELTQRIQRLGTPLYMSPEQVAGDPLADMRSDIFTFGLLIHEAALGRPALEGTIRPGDGWDTQLQAIRSHVFPPLPQAELGWIALKCCAIDPDERYQSANELHGDLIALRDGGTVTAGNKYWVYRTKKLAHQHRFAVAIACCVLLAITAIGVAGWWTSMRDRQALEAVLAAENEARGSGSDRALLASFRAMDRGRHAEARDHIKSALELNPENAEARYAGRFLANTVTFPEAMAEVSLPGTVEAAVPDADGAFHLRYADGSMSKLAPDGSLTPTEEVAQPAAPSDTTEIKVVVQPEGLVTFTDTAAGAPAMAPLVFGSGLEKAIYHPLSKRILVLSSHRPAVLWDVSAMARGYEAAMLPEPAIWLSFERETTDLWILDTTGRSREWRANASRPGHAVKLGALTGPADMWSIGECHTRGLPDATTSLLGFTHAAVWHLSSKAKITCLASARWNDSNMMGGETADSAPRIGFQAPGKPVQKIEGHQGIPSLLALSADGRLGVSLNRDNQLQLIRTDGPEVIHTLLLDRKATSLSMLDQGEEIAVAHDDGTISILEVPELTYRHQHVPLLAAPGEATGVQVRAVPDRREILIRADQDVALHRFDVRTLQPAGRPLRHLHGVSWFCVDGAFLFSIDQGPGTNGTVRVWSLRTDREIVPGLKHPSPIEWVTILDQGNRIATAARDRTVRRWVLSESGSK</sequence>
<dbReference type="Proteomes" id="UP000658278">
    <property type="component" value="Unassembled WGS sequence"/>
</dbReference>
<keyword evidence="6" id="KW-1133">Transmembrane helix</keyword>
<keyword evidence="3 8" id="KW-0418">Kinase</keyword>
<dbReference type="SUPFAM" id="SSF50978">
    <property type="entry name" value="WD40 repeat-like"/>
    <property type="match status" value="1"/>
</dbReference>
<dbReference type="InterPro" id="IPR017441">
    <property type="entry name" value="Protein_kinase_ATP_BS"/>
</dbReference>
<dbReference type="InterPro" id="IPR001680">
    <property type="entry name" value="WD40_rpt"/>
</dbReference>
<dbReference type="PROSITE" id="PS00108">
    <property type="entry name" value="PROTEIN_KINASE_ST"/>
    <property type="match status" value="1"/>
</dbReference>
<dbReference type="PANTHER" id="PTHR43289">
    <property type="entry name" value="MITOGEN-ACTIVATED PROTEIN KINASE KINASE KINASE 20-RELATED"/>
    <property type="match status" value="1"/>
</dbReference>
<dbReference type="GO" id="GO:0004674">
    <property type="term" value="F:protein serine/threonine kinase activity"/>
    <property type="evidence" value="ECO:0007669"/>
    <property type="project" value="TreeGrafter"/>
</dbReference>
<feature type="transmembrane region" description="Helical" evidence="6">
    <location>
        <begin position="308"/>
        <end position="329"/>
    </location>
</feature>
<evidence type="ECO:0000256" key="4">
    <source>
        <dbReference type="ARBA" id="ARBA00022840"/>
    </source>
</evidence>
<evidence type="ECO:0000256" key="5">
    <source>
        <dbReference type="PROSITE-ProRule" id="PRU10141"/>
    </source>
</evidence>
<evidence type="ECO:0000256" key="3">
    <source>
        <dbReference type="ARBA" id="ARBA00022777"/>
    </source>
</evidence>
<dbReference type="SMART" id="SM00220">
    <property type="entry name" value="S_TKc"/>
    <property type="match status" value="1"/>
</dbReference>
<dbReference type="GO" id="GO:0005524">
    <property type="term" value="F:ATP binding"/>
    <property type="evidence" value="ECO:0007669"/>
    <property type="project" value="UniProtKB-UniRule"/>
</dbReference>
<dbReference type="AlphaFoldDB" id="A0A934RDR7"/>
<name>A0A934RDR7_9BACT</name>
<keyword evidence="1" id="KW-0808">Transferase</keyword>
<dbReference type="InterPro" id="IPR011009">
    <property type="entry name" value="Kinase-like_dom_sf"/>
</dbReference>
<comment type="caution">
    <text evidence="8">The sequence shown here is derived from an EMBL/GenBank/DDBJ whole genome shotgun (WGS) entry which is preliminary data.</text>
</comment>
<keyword evidence="9" id="KW-1185">Reference proteome</keyword>
<dbReference type="Gene3D" id="2.130.10.10">
    <property type="entry name" value="YVTN repeat-like/Quinoprotein amine dehydrogenase"/>
    <property type="match status" value="1"/>
</dbReference>
<protein>
    <submittedName>
        <fullName evidence="8">Protein kinase</fullName>
    </submittedName>
</protein>
<proteinExistence type="predicted"/>
<dbReference type="PROSITE" id="PS50011">
    <property type="entry name" value="PROTEIN_KINASE_DOM"/>
    <property type="match status" value="1"/>
</dbReference>